<organism evidence="2 3">
    <name type="scientific">Naja naja</name>
    <name type="common">Indian cobra</name>
    <dbReference type="NCBI Taxonomy" id="35670"/>
    <lineage>
        <taxon>Eukaryota</taxon>
        <taxon>Metazoa</taxon>
        <taxon>Chordata</taxon>
        <taxon>Craniata</taxon>
        <taxon>Vertebrata</taxon>
        <taxon>Euteleostomi</taxon>
        <taxon>Lepidosauria</taxon>
        <taxon>Squamata</taxon>
        <taxon>Bifurcata</taxon>
        <taxon>Unidentata</taxon>
        <taxon>Episquamata</taxon>
        <taxon>Toxicofera</taxon>
        <taxon>Serpentes</taxon>
        <taxon>Colubroidea</taxon>
        <taxon>Elapidae</taxon>
        <taxon>Elapinae</taxon>
        <taxon>Naja</taxon>
    </lineage>
</organism>
<protein>
    <submittedName>
        <fullName evidence="2">Uncharacterized protein</fullName>
    </submittedName>
</protein>
<dbReference type="InterPro" id="IPR015943">
    <property type="entry name" value="WD40/YVTN_repeat-like_dom_sf"/>
</dbReference>
<reference evidence="2" key="2">
    <citation type="submission" date="2025-09" db="UniProtKB">
        <authorList>
            <consortium name="Ensembl"/>
        </authorList>
    </citation>
    <scope>IDENTIFICATION</scope>
</reference>
<keyword evidence="3" id="KW-1185">Reference proteome</keyword>
<reference evidence="2" key="1">
    <citation type="submission" date="2025-08" db="UniProtKB">
        <authorList>
            <consortium name="Ensembl"/>
        </authorList>
    </citation>
    <scope>IDENTIFICATION</scope>
</reference>
<accession>A0A8C6X4U9</accession>
<keyword evidence="1" id="KW-0732">Signal</keyword>
<dbReference type="Ensembl" id="ENSNNAT00000009441.1">
    <property type="protein sequence ID" value="ENSNNAP00000009001.1"/>
    <property type="gene ID" value="ENSNNAG00000006040.1"/>
</dbReference>
<dbReference type="InterPro" id="IPR049547">
    <property type="entry name" value="WDR93_beta-prop"/>
</dbReference>
<dbReference type="Pfam" id="PF21030">
    <property type="entry name" value="WDR93"/>
    <property type="match status" value="1"/>
</dbReference>
<name>A0A8C6X4U9_NAJNA</name>
<dbReference type="InterPro" id="IPR036322">
    <property type="entry name" value="WD40_repeat_dom_sf"/>
</dbReference>
<proteinExistence type="predicted"/>
<sequence length="386" mass="43819">MLLAFLNLLLASLNLLIMRVFSRIVISVYFSCAKFHFHLPGRTFQTGTELKAETDTPVAFSVHWSNSHNLCFYFLSRPPKEKPDSDPKPDIIWPCAAPIVYSTLSSCSSYFAFVCEDKAITLWDTSVGFPFCAMVLPENYTARNIQFMPRLLPSRDKISCCSKDPAHTMVQLLVLCTDGSLYLLTSGTKEFKSKLLGIRPEVPDQTISAVATIPTLPDAVLIFFWIGVINLMDTTTDEIICRFMMAPSYKVASPWQPVFSMDTNGRWLAIQGESKVGKAEMETIFIYDFNTYSFMETFAAKAQNLPAASPELTWDRRCDLFLNNNLQRLSTISQQMPECWSQLQEYATTLKRKMFGEVDMYQESSFFPRTSEEILHVEPTPETPST</sequence>
<dbReference type="SUPFAM" id="SSF50978">
    <property type="entry name" value="WD40 repeat-like"/>
    <property type="match status" value="1"/>
</dbReference>
<dbReference type="Gene3D" id="2.130.10.10">
    <property type="entry name" value="YVTN repeat-like/Quinoprotein amine dehydrogenase"/>
    <property type="match status" value="1"/>
</dbReference>
<feature type="signal peptide" evidence="1">
    <location>
        <begin position="1"/>
        <end position="22"/>
    </location>
</feature>
<evidence type="ECO:0000313" key="2">
    <source>
        <dbReference type="Ensembl" id="ENSNNAP00000009001.1"/>
    </source>
</evidence>
<dbReference type="AlphaFoldDB" id="A0A8C6X4U9"/>
<evidence type="ECO:0000256" key="1">
    <source>
        <dbReference type="SAM" id="SignalP"/>
    </source>
</evidence>
<feature type="chain" id="PRO_5034928596" evidence="1">
    <location>
        <begin position="23"/>
        <end position="386"/>
    </location>
</feature>
<evidence type="ECO:0000313" key="3">
    <source>
        <dbReference type="Proteomes" id="UP000694559"/>
    </source>
</evidence>
<dbReference type="GeneTree" id="ENSGT00390000009995"/>
<dbReference type="Proteomes" id="UP000694559">
    <property type="component" value="Unplaced"/>
</dbReference>